<gene>
    <name evidence="3" type="ORF">PG991_011015</name>
</gene>
<evidence type="ECO:0000259" key="2">
    <source>
        <dbReference type="Pfam" id="PF09816"/>
    </source>
</evidence>
<dbReference type="InterPro" id="IPR019194">
    <property type="entry name" value="Tscrpt_elong_fac_Eaf_N"/>
</dbReference>
<feature type="compositionally biased region" description="Low complexity" evidence="1">
    <location>
        <begin position="188"/>
        <end position="200"/>
    </location>
</feature>
<evidence type="ECO:0000256" key="1">
    <source>
        <dbReference type="SAM" id="MobiDB-lite"/>
    </source>
</evidence>
<dbReference type="EMBL" id="JAQQWI010000016">
    <property type="protein sequence ID" value="KAK8008464.1"/>
    <property type="molecule type" value="Genomic_DNA"/>
</dbReference>
<protein>
    <recommendedName>
        <fullName evidence="2">Transcription elongation factor Eaf N-terminal domain-containing protein</fullName>
    </recommendedName>
</protein>
<sequence length="373" mass="40475">MANTADLVDPTKAGKYPVILSDELLGKPSTETFTGVRSNSLPTSKVNHKPDTNPPFSKLKVAGPSKYDLSYNDNGVYKYQGSRSGDGGQYVLIFDPSREAFVLHKVDSLFTMNLTQTPTQNSAAKLRQEFPHLEKPAKVSSGNINIPIHEKPKEVKAPAAAAAAAPAKATKGSSTAPAKGKQKKETPAAKPKAAPKAAAAPAPPPTIKKTTPRSDEEEDSDDDDGGLVLEFPGGEEPSRDFSPAFPPRRFSEFVANGEEDDEDADGEEEEEDDMSEEEHFKLPSPMNPQKSQPQQPSLSQQIHQPIQQAEPESEEDEGEDEEQQQDDEFEIDLEAQLEAELEAGGDDMAASEDEKVEVEVASEDEKSEVSEEE</sequence>
<feature type="compositionally biased region" description="Acidic residues" evidence="1">
    <location>
        <begin position="311"/>
        <end position="362"/>
    </location>
</feature>
<name>A0ABR1RDX2_9PEZI</name>
<feature type="compositionally biased region" description="Low complexity" evidence="1">
    <location>
        <begin position="283"/>
        <end position="310"/>
    </location>
</feature>
<feature type="compositionally biased region" description="Polar residues" evidence="1">
    <location>
        <begin position="35"/>
        <end position="45"/>
    </location>
</feature>
<evidence type="ECO:0000313" key="3">
    <source>
        <dbReference type="EMBL" id="KAK8008464.1"/>
    </source>
</evidence>
<feature type="domain" description="Transcription elongation factor Eaf N-terminal" evidence="2">
    <location>
        <begin position="16"/>
        <end position="118"/>
    </location>
</feature>
<feature type="region of interest" description="Disordered" evidence="1">
    <location>
        <begin position="35"/>
        <end position="57"/>
    </location>
</feature>
<feature type="compositionally biased region" description="Acidic residues" evidence="1">
    <location>
        <begin position="257"/>
        <end position="276"/>
    </location>
</feature>
<organism evidence="3 4">
    <name type="scientific">Apiospora marii</name>
    <dbReference type="NCBI Taxonomy" id="335849"/>
    <lineage>
        <taxon>Eukaryota</taxon>
        <taxon>Fungi</taxon>
        <taxon>Dikarya</taxon>
        <taxon>Ascomycota</taxon>
        <taxon>Pezizomycotina</taxon>
        <taxon>Sordariomycetes</taxon>
        <taxon>Xylariomycetidae</taxon>
        <taxon>Amphisphaeriales</taxon>
        <taxon>Apiosporaceae</taxon>
        <taxon>Apiospora</taxon>
    </lineage>
</organism>
<reference evidence="3 4" key="1">
    <citation type="submission" date="2023-01" db="EMBL/GenBank/DDBJ databases">
        <title>Analysis of 21 Apiospora genomes using comparative genomics revels a genus with tremendous synthesis potential of carbohydrate active enzymes and secondary metabolites.</title>
        <authorList>
            <person name="Sorensen T."/>
        </authorList>
    </citation>
    <scope>NUCLEOTIDE SEQUENCE [LARGE SCALE GENOMIC DNA]</scope>
    <source>
        <strain evidence="3 4">CBS 20057</strain>
    </source>
</reference>
<feature type="compositionally biased region" description="Basic and acidic residues" evidence="1">
    <location>
        <begin position="363"/>
        <end position="373"/>
    </location>
</feature>
<dbReference type="Proteomes" id="UP001396898">
    <property type="component" value="Unassembled WGS sequence"/>
</dbReference>
<evidence type="ECO:0000313" key="4">
    <source>
        <dbReference type="Proteomes" id="UP001396898"/>
    </source>
</evidence>
<feature type="compositionally biased region" description="Low complexity" evidence="1">
    <location>
        <begin position="157"/>
        <end position="169"/>
    </location>
</feature>
<dbReference type="Pfam" id="PF09816">
    <property type="entry name" value="EAF"/>
    <property type="match status" value="1"/>
</dbReference>
<feature type="compositionally biased region" description="Acidic residues" evidence="1">
    <location>
        <begin position="215"/>
        <end position="225"/>
    </location>
</feature>
<proteinExistence type="predicted"/>
<accession>A0ABR1RDX2</accession>
<comment type="caution">
    <text evidence="3">The sequence shown here is derived from an EMBL/GenBank/DDBJ whole genome shotgun (WGS) entry which is preliminary data.</text>
</comment>
<keyword evidence="4" id="KW-1185">Reference proteome</keyword>
<feature type="region of interest" description="Disordered" evidence="1">
    <location>
        <begin position="155"/>
        <end position="373"/>
    </location>
</feature>